<protein>
    <recommendedName>
        <fullName evidence="9">Branched-chain amino acid transport system carrier protein</fullName>
    </recommendedName>
</protein>
<evidence type="ECO:0000256" key="8">
    <source>
        <dbReference type="ARBA" id="ARBA00023136"/>
    </source>
</evidence>
<feature type="transmembrane region" description="Helical" evidence="9">
    <location>
        <begin position="42"/>
        <end position="66"/>
    </location>
</feature>
<dbReference type="Proteomes" id="UP000619101">
    <property type="component" value="Unassembled WGS sequence"/>
</dbReference>
<feature type="transmembrane region" description="Helical" evidence="9">
    <location>
        <begin position="322"/>
        <end position="339"/>
    </location>
</feature>
<keyword evidence="4" id="KW-1003">Cell membrane</keyword>
<keyword evidence="7 9" id="KW-1133">Transmembrane helix</keyword>
<evidence type="ECO:0000256" key="7">
    <source>
        <dbReference type="ARBA" id="ARBA00022989"/>
    </source>
</evidence>
<evidence type="ECO:0000256" key="5">
    <source>
        <dbReference type="ARBA" id="ARBA00022692"/>
    </source>
</evidence>
<evidence type="ECO:0000256" key="2">
    <source>
        <dbReference type="ARBA" id="ARBA00008540"/>
    </source>
</evidence>
<organism evidence="10 11">
    <name type="scientific">Solibacillus faecavium</name>
    <dbReference type="NCBI Taxonomy" id="2762221"/>
    <lineage>
        <taxon>Bacteria</taxon>
        <taxon>Bacillati</taxon>
        <taxon>Bacillota</taxon>
        <taxon>Bacilli</taxon>
        <taxon>Bacillales</taxon>
        <taxon>Caryophanaceae</taxon>
        <taxon>Solibacillus</taxon>
    </lineage>
</organism>
<feature type="transmembrane region" description="Helical" evidence="9">
    <location>
        <begin position="376"/>
        <end position="396"/>
    </location>
</feature>
<keyword evidence="11" id="KW-1185">Reference proteome</keyword>
<accession>A0ABR8XUW8</accession>
<evidence type="ECO:0000256" key="6">
    <source>
        <dbReference type="ARBA" id="ARBA00022970"/>
    </source>
</evidence>
<comment type="similarity">
    <text evidence="2 9">Belongs to the branched chain amino acid transporter family.</text>
</comment>
<dbReference type="InterPro" id="IPR004685">
    <property type="entry name" value="Brnchd-chn_aa_trnsp_Livcs"/>
</dbReference>
<evidence type="ECO:0000256" key="4">
    <source>
        <dbReference type="ARBA" id="ARBA00022475"/>
    </source>
</evidence>
<evidence type="ECO:0000256" key="3">
    <source>
        <dbReference type="ARBA" id="ARBA00022448"/>
    </source>
</evidence>
<comment type="function">
    <text evidence="9">Component of the transport system for branched-chain amino acids.</text>
</comment>
<name>A0ABR8XUW8_9BACL</name>
<reference evidence="10 11" key="1">
    <citation type="submission" date="2020-08" db="EMBL/GenBank/DDBJ databases">
        <title>A Genomic Blueprint of the Chicken Gut Microbiome.</title>
        <authorList>
            <person name="Gilroy R."/>
            <person name="Ravi A."/>
            <person name="Getino M."/>
            <person name="Pursley I."/>
            <person name="Horton D.L."/>
            <person name="Alikhan N.-F."/>
            <person name="Baker D."/>
            <person name="Gharbi K."/>
            <person name="Hall N."/>
            <person name="Watson M."/>
            <person name="Adriaenssens E.M."/>
            <person name="Foster-Nyarko E."/>
            <person name="Jarju S."/>
            <person name="Secka A."/>
            <person name="Antonio M."/>
            <person name="Oren A."/>
            <person name="Chaudhuri R."/>
            <person name="La Ragione R.M."/>
            <person name="Hildebrand F."/>
            <person name="Pallen M.J."/>
        </authorList>
    </citation>
    <scope>NUCLEOTIDE SEQUENCE [LARGE SCALE GENOMIC DNA]</scope>
    <source>
        <strain evidence="10 11">A46</strain>
    </source>
</reference>
<proteinExistence type="inferred from homology"/>
<dbReference type="PANTHER" id="PTHR30588:SF8">
    <property type="entry name" value="BRANCHED-CHAIN AMINO ACID PERMEASE BRAB"/>
    <property type="match status" value="1"/>
</dbReference>
<feature type="transmembrane region" description="Helical" evidence="9">
    <location>
        <begin position="12"/>
        <end position="30"/>
    </location>
</feature>
<feature type="transmembrane region" description="Helical" evidence="9">
    <location>
        <begin position="232"/>
        <end position="256"/>
    </location>
</feature>
<dbReference type="NCBIfam" id="TIGR00796">
    <property type="entry name" value="livcs"/>
    <property type="match status" value="1"/>
</dbReference>
<comment type="subcellular location">
    <subcellularLocation>
        <location evidence="1 9">Cell membrane</location>
        <topology evidence="1 9">Multi-pass membrane protein</topology>
    </subcellularLocation>
</comment>
<feature type="transmembrane region" description="Helical" evidence="9">
    <location>
        <begin position="124"/>
        <end position="143"/>
    </location>
</feature>
<sequence>MSNKTSFIRDNIAVGFMLFALFLGAGNIIFPPQLGQMAGENILISMIGFLITGVGLPLLGIIAVAKNGGDLEVLAGRINPYFGIIFTSIIYLSIGPFFAIPRTGAVSYSIGVAPFLSDTMQESWVPLFITTILFFGLTFYLAYNPTKIVDRVGKILTPALLIVICFLAIKAIITPMGEIGESQGAYINNAFGESFIQGYLTMDVLASLVFGIVIIQSLVARGVTEKAQQIKITVFAGIVAALGLAFVYVSLGYIGVTSTSAIGFHKDGGTIISLAAQQLYGQAGNIILSAVIILACLTTSVGLLSANATFFHKIFPKVSYQVYLVIFALFSFGVSNFGLEDLINLSLPVLVAIYPFAIVLMLFALFGNLFNHAPSVYGMALIFTGIVAIYDGIKQAGFEIEAYDNFLSIFPLYEQGIAWVVPALVGGVIGYIMYLVKRK</sequence>
<keyword evidence="8 9" id="KW-0472">Membrane</keyword>
<evidence type="ECO:0000256" key="1">
    <source>
        <dbReference type="ARBA" id="ARBA00004651"/>
    </source>
</evidence>
<feature type="transmembrane region" description="Helical" evidence="9">
    <location>
        <begin position="416"/>
        <end position="436"/>
    </location>
</feature>
<evidence type="ECO:0000313" key="10">
    <source>
        <dbReference type="EMBL" id="MBD8035736.1"/>
    </source>
</evidence>
<dbReference type="PANTHER" id="PTHR30588">
    <property type="entry name" value="BRANCHED-CHAIN AMINO ACID TRANSPORT SYSTEM 2 CARRIER PROTEIN"/>
    <property type="match status" value="1"/>
</dbReference>
<keyword evidence="3 9" id="KW-0813">Transport</keyword>
<dbReference type="Pfam" id="PF05525">
    <property type="entry name" value="Branch_AA_trans"/>
    <property type="match status" value="1"/>
</dbReference>
<feature type="transmembrane region" description="Helical" evidence="9">
    <location>
        <begin position="78"/>
        <end position="100"/>
    </location>
</feature>
<feature type="transmembrane region" description="Helical" evidence="9">
    <location>
        <begin position="155"/>
        <end position="176"/>
    </location>
</feature>
<gene>
    <name evidence="10" type="primary">brnQ</name>
    <name evidence="10" type="ORF">H9635_03215</name>
</gene>
<comment type="caution">
    <text evidence="10">The sequence shown here is derived from an EMBL/GenBank/DDBJ whole genome shotgun (WGS) entry which is preliminary data.</text>
</comment>
<feature type="transmembrane region" description="Helical" evidence="9">
    <location>
        <begin position="345"/>
        <end position="369"/>
    </location>
</feature>
<keyword evidence="6 9" id="KW-0029">Amino-acid transport</keyword>
<feature type="transmembrane region" description="Helical" evidence="9">
    <location>
        <begin position="286"/>
        <end position="310"/>
    </location>
</feature>
<evidence type="ECO:0000256" key="9">
    <source>
        <dbReference type="RuleBase" id="RU362122"/>
    </source>
</evidence>
<keyword evidence="5 9" id="KW-0812">Transmembrane</keyword>
<evidence type="ECO:0000313" key="11">
    <source>
        <dbReference type="Proteomes" id="UP000619101"/>
    </source>
</evidence>
<feature type="transmembrane region" description="Helical" evidence="9">
    <location>
        <begin position="196"/>
        <end position="220"/>
    </location>
</feature>
<dbReference type="RefSeq" id="WP_191698695.1">
    <property type="nucleotide sequence ID" value="NZ_JACSPZ010000001.1"/>
</dbReference>
<dbReference type="EMBL" id="JACSPZ010000001">
    <property type="protein sequence ID" value="MBD8035736.1"/>
    <property type="molecule type" value="Genomic_DNA"/>
</dbReference>